<proteinExistence type="predicted"/>
<gene>
    <name evidence="1" type="ORF">EET67_04930</name>
</gene>
<evidence type="ECO:0000313" key="1">
    <source>
        <dbReference type="EMBL" id="RUM98988.1"/>
    </source>
</evidence>
<name>A0A432V9V8_9HYPH</name>
<dbReference type="OrthoDB" id="8482145at2"/>
<dbReference type="RefSeq" id="WP_128624491.1">
    <property type="nucleotide sequence ID" value="NZ_ML133508.1"/>
</dbReference>
<protein>
    <submittedName>
        <fullName evidence="1">Uncharacterized protein</fullName>
    </submittedName>
</protein>
<accession>A0A432V9V8</accession>
<dbReference type="EMBL" id="RKST01000003">
    <property type="protein sequence ID" value="RUM98988.1"/>
    <property type="molecule type" value="Genomic_DNA"/>
</dbReference>
<organism evidence="1 2">
    <name type="scientific">Borborobacter arsenicus</name>
    <dbReference type="NCBI Taxonomy" id="1851146"/>
    <lineage>
        <taxon>Bacteria</taxon>
        <taxon>Pseudomonadati</taxon>
        <taxon>Pseudomonadota</taxon>
        <taxon>Alphaproteobacteria</taxon>
        <taxon>Hyphomicrobiales</taxon>
        <taxon>Phyllobacteriaceae</taxon>
        <taxon>Borborobacter</taxon>
    </lineage>
</organism>
<sequence length="130" mass="13722">MSGAVKGAPACAGRNVAHELSLPFELIEGDEHHGPYIVNNYGADVCDFYAMSNPSSPSVRNGGDSKPVWFTDAAANAAFMLRAANCHEELLAALKSAEGILSRAGYAEWPGWSLTEIRAAIAKAEGRTNA</sequence>
<comment type="caution">
    <text evidence="1">The sequence shown here is derived from an EMBL/GenBank/DDBJ whole genome shotgun (WGS) entry which is preliminary data.</text>
</comment>
<evidence type="ECO:0000313" key="2">
    <source>
        <dbReference type="Proteomes" id="UP000281647"/>
    </source>
</evidence>
<dbReference type="AlphaFoldDB" id="A0A432V9V8"/>
<reference evidence="1 2" key="1">
    <citation type="submission" date="2018-11" db="EMBL/GenBank/DDBJ databases">
        <title>Pseudaminobacter arsenicus sp. nov., an arsenic-resistant bacterium isolated from arsenic-rich aquifers.</title>
        <authorList>
            <person name="Mu Y."/>
        </authorList>
    </citation>
    <scope>NUCLEOTIDE SEQUENCE [LARGE SCALE GENOMIC DNA]</scope>
    <source>
        <strain evidence="1 2">CB3</strain>
    </source>
</reference>
<keyword evidence="2" id="KW-1185">Reference proteome</keyword>
<dbReference type="Proteomes" id="UP000281647">
    <property type="component" value="Unassembled WGS sequence"/>
</dbReference>